<evidence type="ECO:0000256" key="8">
    <source>
        <dbReference type="ARBA" id="ARBA00049348"/>
    </source>
</evidence>
<dbReference type="STRING" id="1122192.SAMN02745673_02539"/>
<dbReference type="PANTHER" id="PTHR10815">
    <property type="entry name" value="METHYLATED-DNA--PROTEIN-CYSTEINE METHYLTRANSFERASE"/>
    <property type="match status" value="1"/>
</dbReference>
<dbReference type="Gene3D" id="3.30.160.70">
    <property type="entry name" value="Methylated DNA-protein cysteine methyltransferase domain"/>
    <property type="match status" value="1"/>
</dbReference>
<evidence type="ECO:0000259" key="12">
    <source>
        <dbReference type="Pfam" id="PF02870"/>
    </source>
</evidence>
<dbReference type="RefSeq" id="WP_078761849.1">
    <property type="nucleotide sequence ID" value="NZ_FUWS01000006.1"/>
</dbReference>
<evidence type="ECO:0000256" key="4">
    <source>
        <dbReference type="ARBA" id="ARBA00022603"/>
    </source>
</evidence>
<evidence type="ECO:0000313" key="14">
    <source>
        <dbReference type="Proteomes" id="UP000190637"/>
    </source>
</evidence>
<gene>
    <name evidence="13" type="ORF">SAMN02745673_02539</name>
</gene>
<comment type="catalytic activity">
    <reaction evidence="1 9">
        <text>a 4-O-methyl-thymidine in DNA + L-cysteinyl-[protein] = a thymidine in DNA + S-methyl-L-cysteinyl-[protein]</text>
        <dbReference type="Rhea" id="RHEA:53428"/>
        <dbReference type="Rhea" id="RHEA-COMP:10131"/>
        <dbReference type="Rhea" id="RHEA-COMP:10132"/>
        <dbReference type="Rhea" id="RHEA-COMP:13555"/>
        <dbReference type="Rhea" id="RHEA-COMP:13556"/>
        <dbReference type="ChEBI" id="CHEBI:29950"/>
        <dbReference type="ChEBI" id="CHEBI:82612"/>
        <dbReference type="ChEBI" id="CHEBI:137386"/>
        <dbReference type="ChEBI" id="CHEBI:137387"/>
        <dbReference type="EC" id="2.1.1.63"/>
    </reaction>
</comment>
<evidence type="ECO:0000313" key="13">
    <source>
        <dbReference type="EMBL" id="SKA11128.1"/>
    </source>
</evidence>
<keyword evidence="6 9" id="KW-0227">DNA damage</keyword>
<dbReference type="PANTHER" id="PTHR10815:SF5">
    <property type="entry name" value="METHYLATED-DNA--PROTEIN-CYSTEINE METHYLTRANSFERASE"/>
    <property type="match status" value="1"/>
</dbReference>
<dbReference type="SUPFAM" id="SSF53155">
    <property type="entry name" value="Methylated DNA-protein cysteine methyltransferase domain"/>
    <property type="match status" value="1"/>
</dbReference>
<comment type="similarity">
    <text evidence="2 9">Belongs to the MGMT family.</text>
</comment>
<dbReference type="Proteomes" id="UP000190637">
    <property type="component" value="Unassembled WGS sequence"/>
</dbReference>
<dbReference type="EC" id="2.1.1.63" evidence="9"/>
<keyword evidence="4 9" id="KW-0489">Methyltransferase</keyword>
<dbReference type="GO" id="GO:0006307">
    <property type="term" value="P:DNA alkylation repair"/>
    <property type="evidence" value="ECO:0007669"/>
    <property type="project" value="UniProtKB-UniRule"/>
</dbReference>
<dbReference type="SUPFAM" id="SSF46767">
    <property type="entry name" value="Methylated DNA-protein cysteine methyltransferase, C-terminal domain"/>
    <property type="match status" value="1"/>
</dbReference>
<organism evidence="13 14">
    <name type="scientific">Marinactinospora thermotolerans DSM 45154</name>
    <dbReference type="NCBI Taxonomy" id="1122192"/>
    <lineage>
        <taxon>Bacteria</taxon>
        <taxon>Bacillati</taxon>
        <taxon>Actinomycetota</taxon>
        <taxon>Actinomycetes</taxon>
        <taxon>Streptosporangiales</taxon>
        <taxon>Nocardiopsidaceae</taxon>
        <taxon>Marinactinospora</taxon>
    </lineage>
</organism>
<dbReference type="InterPro" id="IPR036388">
    <property type="entry name" value="WH-like_DNA-bd_sf"/>
</dbReference>
<evidence type="ECO:0000256" key="5">
    <source>
        <dbReference type="ARBA" id="ARBA00022679"/>
    </source>
</evidence>
<evidence type="ECO:0000256" key="2">
    <source>
        <dbReference type="ARBA" id="ARBA00008711"/>
    </source>
</evidence>
<dbReference type="AlphaFoldDB" id="A0A1T4R627"/>
<evidence type="ECO:0000256" key="9">
    <source>
        <dbReference type="HAMAP-Rule" id="MF_00772"/>
    </source>
</evidence>
<dbReference type="OrthoDB" id="9802228at2"/>
<feature type="domain" description="Methylated-DNA-[protein]-cysteine S-methyltransferase DNA binding" evidence="11">
    <location>
        <begin position="122"/>
        <end position="200"/>
    </location>
</feature>
<evidence type="ECO:0000256" key="10">
    <source>
        <dbReference type="SAM" id="MobiDB-lite"/>
    </source>
</evidence>
<dbReference type="InterPro" id="IPR023546">
    <property type="entry name" value="MGMT"/>
</dbReference>
<keyword evidence="3 9" id="KW-0963">Cytoplasm</keyword>
<dbReference type="Pfam" id="PF01035">
    <property type="entry name" value="DNA_binding_1"/>
    <property type="match status" value="1"/>
</dbReference>
<dbReference type="GO" id="GO:0005737">
    <property type="term" value="C:cytoplasm"/>
    <property type="evidence" value="ECO:0007669"/>
    <property type="project" value="UniProtKB-SubCell"/>
</dbReference>
<dbReference type="InterPro" id="IPR036631">
    <property type="entry name" value="MGMT_N_sf"/>
</dbReference>
<proteinExistence type="inferred from homology"/>
<feature type="active site" description="Nucleophile; methyl group acceptor" evidence="9">
    <location>
        <position position="172"/>
    </location>
</feature>
<comment type="subcellular location">
    <subcellularLocation>
        <location evidence="9">Cytoplasm</location>
    </subcellularLocation>
</comment>
<dbReference type="InterPro" id="IPR014048">
    <property type="entry name" value="MethylDNA_cys_MeTrfase_DNA-bd"/>
</dbReference>
<dbReference type="InterPro" id="IPR036217">
    <property type="entry name" value="MethylDNA_cys_MeTrfase_DNAb"/>
</dbReference>
<comment type="miscellaneous">
    <text evidence="9">This enzyme catalyzes only one turnover and therefore is not strictly catalytic. According to one definition, an enzyme is a biocatalyst that acts repeatedly and over many reaction cycles.</text>
</comment>
<name>A0A1T4R627_9ACTN</name>
<comment type="catalytic activity">
    <reaction evidence="8 9">
        <text>a 6-O-methyl-2'-deoxyguanosine in DNA + L-cysteinyl-[protein] = S-methyl-L-cysteinyl-[protein] + a 2'-deoxyguanosine in DNA</text>
        <dbReference type="Rhea" id="RHEA:24000"/>
        <dbReference type="Rhea" id="RHEA-COMP:10131"/>
        <dbReference type="Rhea" id="RHEA-COMP:10132"/>
        <dbReference type="Rhea" id="RHEA-COMP:11367"/>
        <dbReference type="Rhea" id="RHEA-COMP:11368"/>
        <dbReference type="ChEBI" id="CHEBI:29950"/>
        <dbReference type="ChEBI" id="CHEBI:82612"/>
        <dbReference type="ChEBI" id="CHEBI:85445"/>
        <dbReference type="ChEBI" id="CHEBI:85448"/>
        <dbReference type="EC" id="2.1.1.63"/>
    </reaction>
</comment>
<evidence type="ECO:0000256" key="7">
    <source>
        <dbReference type="ARBA" id="ARBA00023204"/>
    </source>
</evidence>
<dbReference type="EMBL" id="FUWS01000006">
    <property type="protein sequence ID" value="SKA11128.1"/>
    <property type="molecule type" value="Genomic_DNA"/>
</dbReference>
<keyword evidence="7 9" id="KW-0234">DNA repair</keyword>
<feature type="domain" description="Methylguanine DNA methyltransferase ribonuclease-like" evidence="12">
    <location>
        <begin position="40"/>
        <end position="116"/>
    </location>
</feature>
<dbReference type="GO" id="GO:0032259">
    <property type="term" value="P:methylation"/>
    <property type="evidence" value="ECO:0007669"/>
    <property type="project" value="UniProtKB-KW"/>
</dbReference>
<evidence type="ECO:0000256" key="1">
    <source>
        <dbReference type="ARBA" id="ARBA00001286"/>
    </source>
</evidence>
<dbReference type="InterPro" id="IPR008332">
    <property type="entry name" value="MethylG_MeTrfase_N"/>
</dbReference>
<reference evidence="13 14" key="1">
    <citation type="submission" date="2017-02" db="EMBL/GenBank/DDBJ databases">
        <authorList>
            <person name="Peterson S.W."/>
        </authorList>
    </citation>
    <scope>NUCLEOTIDE SEQUENCE [LARGE SCALE GENOMIC DNA]</scope>
    <source>
        <strain evidence="13 14">DSM 45154</strain>
    </source>
</reference>
<protein>
    <recommendedName>
        <fullName evidence="9">Methylated-DNA--protein-cysteine methyltransferase</fullName>
        <ecNumber evidence="9">2.1.1.63</ecNumber>
    </recommendedName>
    <alternativeName>
        <fullName evidence="9">6-O-methylguanine-DNA methyltransferase</fullName>
        <shortName evidence="9">MGMT</shortName>
    </alternativeName>
    <alternativeName>
        <fullName evidence="9">O-6-methylguanine-DNA-alkyltransferase</fullName>
    </alternativeName>
</protein>
<feature type="region of interest" description="Disordered" evidence="10">
    <location>
        <begin position="1"/>
        <end position="35"/>
    </location>
</feature>
<keyword evidence="14" id="KW-1185">Reference proteome</keyword>
<dbReference type="HAMAP" id="MF_00772">
    <property type="entry name" value="OGT"/>
    <property type="match status" value="1"/>
</dbReference>
<dbReference type="PROSITE" id="PS00374">
    <property type="entry name" value="MGMT"/>
    <property type="match status" value="1"/>
</dbReference>
<sequence length="201" mass="21406">MNERDTVSTSFTDPADKDGTTPHRRRPVTGASDEDPFDVAYRTVDSPVGPLLLAATQRGLVRVAFEVEDFDRVLGTLAARVGPRVLAAPAPLDAAARQVEEYFTRRRTSFDLGIDLRLTSGFRREVLTRLAEVPYGTTVGYAALATAAGSPRAVRATGTACATNPLPVVLPCHRVVRSDGGIGGYIGGVDAKRVLLDLEAA</sequence>
<dbReference type="NCBIfam" id="TIGR00589">
    <property type="entry name" value="ogt"/>
    <property type="match status" value="1"/>
</dbReference>
<evidence type="ECO:0000256" key="6">
    <source>
        <dbReference type="ARBA" id="ARBA00022763"/>
    </source>
</evidence>
<dbReference type="GO" id="GO:0003908">
    <property type="term" value="F:methylated-DNA-[protein]-cysteine S-methyltransferase activity"/>
    <property type="evidence" value="ECO:0007669"/>
    <property type="project" value="UniProtKB-UniRule"/>
</dbReference>
<accession>A0A1T4R627</accession>
<dbReference type="FunFam" id="1.10.10.10:FF:000214">
    <property type="entry name" value="Methylated-DNA--protein-cysteine methyltransferase"/>
    <property type="match status" value="1"/>
</dbReference>
<dbReference type="Gene3D" id="1.10.10.10">
    <property type="entry name" value="Winged helix-like DNA-binding domain superfamily/Winged helix DNA-binding domain"/>
    <property type="match status" value="1"/>
</dbReference>
<dbReference type="Pfam" id="PF02870">
    <property type="entry name" value="Methyltransf_1N"/>
    <property type="match status" value="1"/>
</dbReference>
<keyword evidence="5 9" id="KW-0808">Transferase</keyword>
<evidence type="ECO:0000259" key="11">
    <source>
        <dbReference type="Pfam" id="PF01035"/>
    </source>
</evidence>
<dbReference type="InterPro" id="IPR001497">
    <property type="entry name" value="MethylDNA_cys_MeTrfase_AS"/>
</dbReference>
<dbReference type="CDD" id="cd06445">
    <property type="entry name" value="ATase"/>
    <property type="match status" value="1"/>
</dbReference>
<evidence type="ECO:0000256" key="3">
    <source>
        <dbReference type="ARBA" id="ARBA00022490"/>
    </source>
</evidence>
<comment type="function">
    <text evidence="9">Involved in the cellular defense against the biological effects of O6-methylguanine (O6-MeG) and O4-methylthymine (O4-MeT) in DNA. Repairs the methylated nucleobase in DNA by stoichiometrically transferring the methyl group to a cysteine residue in the enzyme. This is a suicide reaction: the enzyme is irreversibly inactivated.</text>
</comment>